<dbReference type="InterPro" id="IPR001375">
    <property type="entry name" value="Peptidase_S9_cat"/>
</dbReference>
<dbReference type="EMBL" id="CXOI01000025">
    <property type="protein sequence ID" value="CTP86801.1"/>
    <property type="molecule type" value="Genomic_DNA"/>
</dbReference>
<dbReference type="AlphaFoldDB" id="A0A0K2ZLY6"/>
<dbReference type="RefSeq" id="WP_053835124.1">
    <property type="nucleotide sequence ID" value="NZ_CXOI01000025.1"/>
</dbReference>
<dbReference type="GO" id="GO:0006508">
    <property type="term" value="P:proteolysis"/>
    <property type="evidence" value="ECO:0007669"/>
    <property type="project" value="InterPro"/>
</dbReference>
<proteinExistence type="predicted"/>
<protein>
    <recommendedName>
        <fullName evidence="1">Peptidase S9 prolyl oligopeptidase catalytic domain-containing protein</fullName>
    </recommendedName>
</protein>
<reference evidence="3" key="1">
    <citation type="submission" date="2015-07" db="EMBL/GenBank/DDBJ databases">
        <authorList>
            <person name="Wibberg D."/>
        </authorList>
    </citation>
    <scope>NUCLEOTIDE SEQUENCE [LARGE SCALE GENOMIC DNA]</scope>
</reference>
<evidence type="ECO:0000313" key="3">
    <source>
        <dbReference type="Proteomes" id="UP000046187"/>
    </source>
</evidence>
<accession>A0A0K2ZLY6</accession>
<keyword evidence="3" id="KW-1185">Reference proteome</keyword>
<dbReference type="Gene3D" id="3.40.50.1820">
    <property type="entry name" value="alpha/beta hydrolase"/>
    <property type="match status" value="1"/>
</dbReference>
<evidence type="ECO:0000259" key="1">
    <source>
        <dbReference type="Pfam" id="PF00326"/>
    </source>
</evidence>
<gene>
    <name evidence="2" type="ORF">XTALMG727_1804</name>
</gene>
<dbReference type="Pfam" id="PF00326">
    <property type="entry name" value="Peptidase_S9"/>
    <property type="match status" value="1"/>
</dbReference>
<dbReference type="InterPro" id="IPR029058">
    <property type="entry name" value="AB_hydrolase_fold"/>
</dbReference>
<feature type="domain" description="Peptidase S9 prolyl oligopeptidase catalytic" evidence="1">
    <location>
        <begin position="2"/>
        <end position="45"/>
    </location>
</feature>
<dbReference type="GO" id="GO:0008236">
    <property type="term" value="F:serine-type peptidase activity"/>
    <property type="evidence" value="ECO:0007669"/>
    <property type="project" value="InterPro"/>
</dbReference>
<organism evidence="2 3">
    <name type="scientific">Xanthomonas graminis pv. arrhenatheri LMG 727</name>
    <dbReference type="NCBI Taxonomy" id="1195923"/>
    <lineage>
        <taxon>Bacteria</taxon>
        <taxon>Pseudomonadati</taxon>
        <taxon>Pseudomonadota</taxon>
        <taxon>Gammaproteobacteria</taxon>
        <taxon>Lysobacterales</taxon>
        <taxon>Lysobacteraceae</taxon>
        <taxon>Xanthomonas</taxon>
        <taxon>Xanthomonas translucens group</taxon>
        <taxon>Xanthomonas graminis</taxon>
    </lineage>
</organism>
<evidence type="ECO:0000313" key="2">
    <source>
        <dbReference type="EMBL" id="CTP86801.1"/>
    </source>
</evidence>
<sequence>MPLLLAHGLEDRRVDYEHTWRMLRMLERAGNPPVGLTFADGDHRAALWSGVAGFLQAHLSADAPPQKAATP</sequence>
<dbReference type="SUPFAM" id="SSF53474">
    <property type="entry name" value="alpha/beta-Hydrolases"/>
    <property type="match status" value="1"/>
</dbReference>
<name>A0A0K2ZLY6_9XANT</name>
<dbReference type="Proteomes" id="UP000046187">
    <property type="component" value="Unassembled WGS sequence"/>
</dbReference>